<keyword evidence="7" id="KW-1185">Reference proteome</keyword>
<evidence type="ECO:0000256" key="4">
    <source>
        <dbReference type="ARBA" id="ARBA00023163"/>
    </source>
</evidence>
<dbReference type="Pfam" id="PF03466">
    <property type="entry name" value="LysR_substrate"/>
    <property type="match status" value="1"/>
</dbReference>
<evidence type="ECO:0000313" key="6">
    <source>
        <dbReference type="EMBL" id="MCI8212989.1"/>
    </source>
</evidence>
<dbReference type="RefSeq" id="WP_243249147.1">
    <property type="nucleotide sequence ID" value="NZ_LOHG01000034.1"/>
</dbReference>
<dbReference type="CDD" id="cd08422">
    <property type="entry name" value="PBP2_CrgA_like"/>
    <property type="match status" value="1"/>
</dbReference>
<dbReference type="Gene3D" id="3.40.190.290">
    <property type="match status" value="1"/>
</dbReference>
<dbReference type="Gene3D" id="1.10.10.10">
    <property type="entry name" value="Winged helix-like DNA-binding domain superfamily/Winged helix DNA-binding domain"/>
    <property type="match status" value="1"/>
</dbReference>
<dbReference type="PANTHER" id="PTHR30537">
    <property type="entry name" value="HTH-TYPE TRANSCRIPTIONAL REGULATOR"/>
    <property type="match status" value="1"/>
</dbReference>
<dbReference type="InterPro" id="IPR000847">
    <property type="entry name" value="LysR_HTH_N"/>
</dbReference>
<dbReference type="InterPro" id="IPR058163">
    <property type="entry name" value="LysR-type_TF_proteobact-type"/>
</dbReference>
<comment type="similarity">
    <text evidence="1">Belongs to the LysR transcriptional regulatory family.</text>
</comment>
<dbReference type="PANTHER" id="PTHR30537:SF5">
    <property type="entry name" value="HTH-TYPE TRANSCRIPTIONAL ACTIVATOR TTDR-RELATED"/>
    <property type="match status" value="1"/>
</dbReference>
<dbReference type="InterPro" id="IPR036390">
    <property type="entry name" value="WH_DNA-bd_sf"/>
</dbReference>
<evidence type="ECO:0000259" key="5">
    <source>
        <dbReference type="PROSITE" id="PS50931"/>
    </source>
</evidence>
<dbReference type="SUPFAM" id="SSF53850">
    <property type="entry name" value="Periplasmic binding protein-like II"/>
    <property type="match status" value="1"/>
</dbReference>
<protein>
    <submittedName>
        <fullName evidence="6">LysR family transcriptional regulator</fullName>
    </submittedName>
</protein>
<evidence type="ECO:0000256" key="3">
    <source>
        <dbReference type="ARBA" id="ARBA00023125"/>
    </source>
</evidence>
<proteinExistence type="inferred from homology"/>
<evidence type="ECO:0000256" key="2">
    <source>
        <dbReference type="ARBA" id="ARBA00023015"/>
    </source>
</evidence>
<dbReference type="Pfam" id="PF00126">
    <property type="entry name" value="HTH_1"/>
    <property type="match status" value="1"/>
</dbReference>
<evidence type="ECO:0000313" key="7">
    <source>
        <dbReference type="Proteomes" id="UP001320513"/>
    </source>
</evidence>
<accession>A0ABS9ZQZ6</accession>
<keyword evidence="2" id="KW-0805">Transcription regulation</keyword>
<sequence length="294" mass="31630">MQLPEIEVFSAIAASGSLSGAARRLGVSPMTVSRRLASLERELDARLVQRTTRSTSLTPEGEAFLPFANRMLEAQEGARAALLSQCTTASGLLKITAPTVFGQTVIMPLLPELLAENPALQVDLTLSDSIVDIVGLGIDVAIRIATLRDSTLVARTLASNPRVVCASPGYLAIRGTPKTLDELKLHSCIALHGMPYWPFTKAGSSVSIRAEGPFSANSVEAVRTASRSGLGLAMLTYWDVRTELEDGSLVLVELSDVLPEQLSVTALLPTRHHVPHRVEAFLKKLEHYLIQGDE</sequence>
<feature type="domain" description="HTH lysR-type" evidence="5">
    <location>
        <begin position="1"/>
        <end position="58"/>
    </location>
</feature>
<dbReference type="Proteomes" id="UP001320513">
    <property type="component" value="Unassembled WGS sequence"/>
</dbReference>
<comment type="caution">
    <text evidence="6">The sequence shown here is derived from an EMBL/GenBank/DDBJ whole genome shotgun (WGS) entry which is preliminary data.</text>
</comment>
<reference evidence="6 7" key="1">
    <citation type="submission" date="2015-12" db="EMBL/GenBank/DDBJ databases">
        <title>Phylogenomics in the description of a new species in the Pseudomonas syringae group.</title>
        <authorList>
            <person name="Busquets A."/>
            <person name="Gomila M."/>
            <person name="Beiki F."/>
            <person name="Rahimian H."/>
            <person name="Mulet M."/>
            <person name="Sanchez D."/>
            <person name="Garcia-Valdes E."/>
            <person name="Lalucat J."/>
        </authorList>
    </citation>
    <scope>NUCLEOTIDE SEQUENCE [LARGE SCALE GENOMIC DNA]</scope>
    <source>
        <strain evidence="6 7">S25</strain>
    </source>
</reference>
<name>A0ABS9ZQZ6_9PSED</name>
<dbReference type="InterPro" id="IPR036388">
    <property type="entry name" value="WH-like_DNA-bd_sf"/>
</dbReference>
<dbReference type="SUPFAM" id="SSF46785">
    <property type="entry name" value="Winged helix' DNA-binding domain"/>
    <property type="match status" value="1"/>
</dbReference>
<dbReference type="EMBL" id="LOHG01000034">
    <property type="protein sequence ID" value="MCI8212989.1"/>
    <property type="molecule type" value="Genomic_DNA"/>
</dbReference>
<keyword evidence="3" id="KW-0238">DNA-binding</keyword>
<dbReference type="PROSITE" id="PS50931">
    <property type="entry name" value="HTH_LYSR"/>
    <property type="match status" value="1"/>
</dbReference>
<dbReference type="InterPro" id="IPR005119">
    <property type="entry name" value="LysR_subst-bd"/>
</dbReference>
<keyword evidence="4" id="KW-0804">Transcription</keyword>
<gene>
    <name evidence="6" type="ORF">AUC61_25980</name>
</gene>
<evidence type="ECO:0000256" key="1">
    <source>
        <dbReference type="ARBA" id="ARBA00009437"/>
    </source>
</evidence>
<organism evidence="6 7">
    <name type="scientific">Pseudomonas maioricensis</name>
    <dbReference type="NCBI Taxonomy" id="1766623"/>
    <lineage>
        <taxon>Bacteria</taxon>
        <taxon>Pseudomonadati</taxon>
        <taxon>Pseudomonadota</taxon>
        <taxon>Gammaproteobacteria</taxon>
        <taxon>Pseudomonadales</taxon>
        <taxon>Pseudomonadaceae</taxon>
        <taxon>Pseudomonas</taxon>
    </lineage>
</organism>